<feature type="region of interest" description="Disordered" evidence="1">
    <location>
        <begin position="1"/>
        <end position="75"/>
    </location>
</feature>
<keyword evidence="2" id="KW-1133">Transmembrane helix</keyword>
<feature type="compositionally biased region" description="Basic residues" evidence="1">
    <location>
        <begin position="8"/>
        <end position="26"/>
    </location>
</feature>
<evidence type="ECO:0000256" key="1">
    <source>
        <dbReference type="SAM" id="MobiDB-lite"/>
    </source>
</evidence>
<dbReference type="Proteomes" id="UP001642540">
    <property type="component" value="Unassembled WGS sequence"/>
</dbReference>
<evidence type="ECO:0000313" key="3">
    <source>
        <dbReference type="EMBL" id="CAL8073586.1"/>
    </source>
</evidence>
<feature type="compositionally biased region" description="Low complexity" evidence="1">
    <location>
        <begin position="44"/>
        <end position="61"/>
    </location>
</feature>
<keyword evidence="4" id="KW-1185">Reference proteome</keyword>
<organism evidence="3 4">
    <name type="scientific">Orchesella dallaii</name>
    <dbReference type="NCBI Taxonomy" id="48710"/>
    <lineage>
        <taxon>Eukaryota</taxon>
        <taxon>Metazoa</taxon>
        <taxon>Ecdysozoa</taxon>
        <taxon>Arthropoda</taxon>
        <taxon>Hexapoda</taxon>
        <taxon>Collembola</taxon>
        <taxon>Entomobryomorpha</taxon>
        <taxon>Entomobryoidea</taxon>
        <taxon>Orchesellidae</taxon>
        <taxon>Orchesellinae</taxon>
        <taxon>Orchesella</taxon>
    </lineage>
</organism>
<feature type="transmembrane region" description="Helical" evidence="2">
    <location>
        <begin position="130"/>
        <end position="151"/>
    </location>
</feature>
<feature type="transmembrane region" description="Helical" evidence="2">
    <location>
        <begin position="99"/>
        <end position="118"/>
    </location>
</feature>
<evidence type="ECO:0000313" key="4">
    <source>
        <dbReference type="Proteomes" id="UP001642540"/>
    </source>
</evidence>
<comment type="caution">
    <text evidence="3">The sequence shown here is derived from an EMBL/GenBank/DDBJ whole genome shotgun (WGS) entry which is preliminary data.</text>
</comment>
<keyword evidence="2" id="KW-0812">Transmembrane</keyword>
<gene>
    <name evidence="3" type="ORF">ODALV1_LOCUS2650</name>
</gene>
<feature type="compositionally biased region" description="Polar residues" evidence="1">
    <location>
        <begin position="62"/>
        <end position="71"/>
    </location>
</feature>
<protein>
    <recommendedName>
        <fullName evidence="5">Transmembrane protein</fullName>
    </recommendedName>
</protein>
<keyword evidence="2" id="KW-0472">Membrane</keyword>
<sequence>MMVGHCQTHPHHPHEHRHYHPHHQHSVQRAGSESSTSTRDEQFSNSGTNSTTSSSNSNNGSPSEYSLTLSSDAGDRSRHLSTASLLDSIERRTQRTYRYGIGLVCVGATLNWLGFAQVYNGTTYIDPLRYLGVACVLTGSFCVCLAMCRWLGRPISVSGHHVTNLEDERSNGDVHVINVAVPMYVPSLQEDYRPTKPPDYEQIVAGEPPPYDEAIKLSPGAFITSPAGGLGLEGGNLFASHYNTSAPCQASPSHLTTTHITSTDLTRALLLDNEHEDTSYRSTPSHRQLALLGDSDEFGGSDPPPAYEPSPRPSISSCSSSAPLIPTSTSRFELPPSFAVRRLFGGGSITGTHIATAPAQNSSPYSTPHSSPQRIFNMNEHLHEIVIEDSVVQNAYLPVSSVELSNNNNHIGEERIV</sequence>
<name>A0ABP1PQM0_9HEXA</name>
<feature type="region of interest" description="Disordered" evidence="1">
    <location>
        <begin position="293"/>
        <end position="322"/>
    </location>
</feature>
<feature type="compositionally biased region" description="Polar residues" evidence="1">
    <location>
        <begin position="27"/>
        <end position="37"/>
    </location>
</feature>
<accession>A0ABP1PQM0</accession>
<evidence type="ECO:0008006" key="5">
    <source>
        <dbReference type="Google" id="ProtNLM"/>
    </source>
</evidence>
<dbReference type="EMBL" id="CAXLJM020000007">
    <property type="protein sequence ID" value="CAL8073586.1"/>
    <property type="molecule type" value="Genomic_DNA"/>
</dbReference>
<proteinExistence type="predicted"/>
<feature type="compositionally biased region" description="Low complexity" evidence="1">
    <location>
        <begin position="313"/>
        <end position="322"/>
    </location>
</feature>
<evidence type="ECO:0000256" key="2">
    <source>
        <dbReference type="SAM" id="Phobius"/>
    </source>
</evidence>
<reference evidence="3 4" key="1">
    <citation type="submission" date="2024-08" db="EMBL/GenBank/DDBJ databases">
        <authorList>
            <person name="Cucini C."/>
            <person name="Frati F."/>
        </authorList>
    </citation>
    <scope>NUCLEOTIDE SEQUENCE [LARGE SCALE GENOMIC DNA]</scope>
</reference>
<feature type="compositionally biased region" description="Pro residues" evidence="1">
    <location>
        <begin position="302"/>
        <end position="312"/>
    </location>
</feature>